<proteinExistence type="evidence at transcript level"/>
<dbReference type="InterPro" id="IPR007274">
    <property type="entry name" value="Cop_transporter"/>
</dbReference>
<evidence type="ECO:0000313" key="6">
    <source>
        <dbReference type="EMBL" id="AVV48107.1"/>
    </source>
</evidence>
<feature type="transmembrane region" description="Helical" evidence="4">
    <location>
        <begin position="133"/>
        <end position="153"/>
    </location>
</feature>
<keyword evidence="4" id="KW-0406">Ion transport</keyword>
<keyword evidence="4" id="KW-0187">Copper transport</keyword>
<dbReference type="AlphaFoldDB" id="A0A2R4K2K5"/>
<dbReference type="PANTHER" id="PTHR12483">
    <property type="entry name" value="SOLUTE CARRIER FAMILY 31 COPPER TRANSPORTERS"/>
    <property type="match status" value="1"/>
</dbReference>
<evidence type="ECO:0000256" key="2">
    <source>
        <dbReference type="ARBA" id="ARBA00022989"/>
    </source>
</evidence>
<reference evidence="6" key="1">
    <citation type="submission" date="2017-07" db="EMBL/GenBank/DDBJ databases">
        <title>Molecular and functional analyses of CTR-type copper transporters in an oceanic diatom, Thalassiosira oceanica.</title>
        <authorList>
            <person name="Kong L."/>
            <person name="Price N.M."/>
        </authorList>
    </citation>
    <scope>NUCLEOTIDE SEQUENCE</scope>
</reference>
<protein>
    <recommendedName>
        <fullName evidence="4">Copper transport protein</fullName>
    </recommendedName>
</protein>
<dbReference type="Pfam" id="PF04145">
    <property type="entry name" value="Ctr"/>
    <property type="match status" value="1"/>
</dbReference>
<dbReference type="PANTHER" id="PTHR12483:SF115">
    <property type="entry name" value="COPPER TRANSPORT PROTEIN"/>
    <property type="match status" value="1"/>
</dbReference>
<organism evidence="6">
    <name type="scientific">Thalassiosira oceanica CCMP1005</name>
    <dbReference type="NCBI Taxonomy" id="637379"/>
    <lineage>
        <taxon>Eukaryota</taxon>
        <taxon>Sar</taxon>
        <taxon>Stramenopiles</taxon>
        <taxon>Ochrophyta</taxon>
        <taxon>Bacillariophyta</taxon>
        <taxon>Coscinodiscophyceae</taxon>
        <taxon>Thalassiosirophycidae</taxon>
        <taxon>Thalassiosirales</taxon>
        <taxon>Thalassiosiraceae</taxon>
        <taxon>Thalassiosira</taxon>
    </lineage>
</organism>
<keyword evidence="4" id="KW-0186">Copper</keyword>
<comment type="subcellular location">
    <subcellularLocation>
        <location evidence="4">Membrane</location>
        <topology evidence="4">Multi-pass membrane protein</topology>
    </subcellularLocation>
</comment>
<evidence type="ECO:0000256" key="4">
    <source>
        <dbReference type="RuleBase" id="RU367022"/>
    </source>
</evidence>
<dbReference type="GO" id="GO:0005375">
    <property type="term" value="F:copper ion transmembrane transporter activity"/>
    <property type="evidence" value="ECO:0007669"/>
    <property type="project" value="UniProtKB-UniRule"/>
</dbReference>
<feature type="compositionally biased region" description="Low complexity" evidence="5">
    <location>
        <begin position="19"/>
        <end position="44"/>
    </location>
</feature>
<feature type="transmembrane region" description="Helical" evidence="4">
    <location>
        <begin position="72"/>
        <end position="89"/>
    </location>
</feature>
<evidence type="ECO:0000256" key="1">
    <source>
        <dbReference type="ARBA" id="ARBA00022692"/>
    </source>
</evidence>
<feature type="compositionally biased region" description="Polar residues" evidence="5">
    <location>
        <begin position="1"/>
        <end position="18"/>
    </location>
</feature>
<comment type="similarity">
    <text evidence="4">Belongs to the copper transporter (Ctr) (TC 1.A.56) family. SLC31A subfamily.</text>
</comment>
<keyword evidence="4" id="KW-0813">Transport</keyword>
<gene>
    <name evidence="6" type="primary">CTR3a</name>
</gene>
<dbReference type="GO" id="GO:0016020">
    <property type="term" value="C:membrane"/>
    <property type="evidence" value="ECO:0007669"/>
    <property type="project" value="UniProtKB-SubCell"/>
</dbReference>
<accession>A0A2R4K2K5</accession>
<keyword evidence="3 4" id="KW-0472">Membrane</keyword>
<feature type="region of interest" description="Disordered" evidence="5">
    <location>
        <begin position="186"/>
        <end position="210"/>
    </location>
</feature>
<feature type="region of interest" description="Disordered" evidence="5">
    <location>
        <begin position="1"/>
        <end position="44"/>
    </location>
</feature>
<feature type="transmembrane region" description="Helical" evidence="4">
    <location>
        <begin position="95"/>
        <end position="112"/>
    </location>
</feature>
<evidence type="ECO:0000256" key="3">
    <source>
        <dbReference type="ARBA" id="ARBA00023136"/>
    </source>
</evidence>
<name>A0A2R4K2K5_THAOC</name>
<feature type="compositionally biased region" description="Basic and acidic residues" evidence="5">
    <location>
        <begin position="193"/>
        <end position="210"/>
    </location>
</feature>
<dbReference type="EMBL" id="MF579255">
    <property type="protein sequence ID" value="AVV48107.1"/>
    <property type="molecule type" value="mRNA"/>
</dbReference>
<feature type="transmembrane region" description="Helical" evidence="4">
    <location>
        <begin position="159"/>
        <end position="181"/>
    </location>
</feature>
<keyword evidence="1 4" id="KW-0812">Transmembrane</keyword>
<sequence length="210" mass="20958">MCVSNMPMNTGTSPSGMNATSPMSSAGSMPAPAPTGPMGMGTMDTAPPPAGGPVPMTMPAGSPMPHMGSMHGYFFGGPGFYYLFGGWFVSTTPQLVGACLGTAAAAAVLTVLRGTFLRPLAKGEGARRDGGAAAYLAAGAAASADALLHYVLMLVAMTYSVWILVALVVGMGAGQVVNLVVISRKQSSSGGGDKGEEKSGDDGGVEHGCH</sequence>
<evidence type="ECO:0000256" key="5">
    <source>
        <dbReference type="SAM" id="MobiDB-lite"/>
    </source>
</evidence>
<keyword evidence="2 4" id="KW-1133">Transmembrane helix</keyword>
<comment type="caution">
    <text evidence="4">Lacks conserved residue(s) required for the propagation of feature annotation.</text>
</comment>